<accession>A0A0L6VT01</accession>
<protein>
    <submittedName>
        <fullName evidence="2">Uncharacterized protein</fullName>
    </submittedName>
</protein>
<keyword evidence="3" id="KW-1185">Reference proteome</keyword>
<name>A0A0L6VT01_9BASI</name>
<keyword evidence="1" id="KW-0472">Membrane</keyword>
<sequence length="129" mass="15087">GHPWLPPVRHAADCFLNFVKMCNISGFPGVFGCDDEEDAKSDAILAAMLQAHKDGAVRHHQPFGREETIYHHSCRGQRRLCEFKIQLIRVVVAVVFLNLCGFFRRVCFTQTIPHRQRMPFQWVRWKRRP</sequence>
<keyword evidence="1" id="KW-0812">Transmembrane</keyword>
<dbReference type="AlphaFoldDB" id="A0A0L6VT01"/>
<evidence type="ECO:0000256" key="1">
    <source>
        <dbReference type="SAM" id="Phobius"/>
    </source>
</evidence>
<proteinExistence type="predicted"/>
<organism evidence="2 3">
    <name type="scientific">Puccinia sorghi</name>
    <dbReference type="NCBI Taxonomy" id="27349"/>
    <lineage>
        <taxon>Eukaryota</taxon>
        <taxon>Fungi</taxon>
        <taxon>Dikarya</taxon>
        <taxon>Basidiomycota</taxon>
        <taxon>Pucciniomycotina</taxon>
        <taxon>Pucciniomycetes</taxon>
        <taxon>Pucciniales</taxon>
        <taxon>Pucciniaceae</taxon>
        <taxon>Puccinia</taxon>
    </lineage>
</organism>
<reference evidence="2 3" key="1">
    <citation type="submission" date="2015-08" db="EMBL/GenBank/DDBJ databases">
        <title>Next Generation Sequencing and Analysis of the Genome of Puccinia sorghi L Schw, the Causal Agent of Maize Common Rust.</title>
        <authorList>
            <person name="Rochi L."/>
            <person name="Burguener G."/>
            <person name="Darino M."/>
            <person name="Turjanski A."/>
            <person name="Kreff E."/>
            <person name="Dieguez M.J."/>
            <person name="Sacco F."/>
        </authorList>
    </citation>
    <scope>NUCLEOTIDE SEQUENCE [LARGE SCALE GENOMIC DNA]</scope>
    <source>
        <strain evidence="2 3">RO10H11247</strain>
    </source>
</reference>
<evidence type="ECO:0000313" key="2">
    <source>
        <dbReference type="EMBL" id="KNZ63330.1"/>
    </source>
</evidence>
<dbReference type="Proteomes" id="UP000037035">
    <property type="component" value="Unassembled WGS sequence"/>
</dbReference>
<evidence type="ECO:0000313" key="3">
    <source>
        <dbReference type="Proteomes" id="UP000037035"/>
    </source>
</evidence>
<comment type="caution">
    <text evidence="2">The sequence shown here is derived from an EMBL/GenBank/DDBJ whole genome shotgun (WGS) entry which is preliminary data.</text>
</comment>
<dbReference type="EMBL" id="LAVV01001767">
    <property type="protein sequence ID" value="KNZ63330.1"/>
    <property type="molecule type" value="Genomic_DNA"/>
</dbReference>
<feature type="non-terminal residue" evidence="2">
    <location>
        <position position="1"/>
    </location>
</feature>
<feature type="transmembrane region" description="Helical" evidence="1">
    <location>
        <begin position="87"/>
        <end position="106"/>
    </location>
</feature>
<keyword evidence="1" id="KW-1133">Transmembrane helix</keyword>
<dbReference type="VEuPathDB" id="FungiDB:VP01_11591g1"/>
<gene>
    <name evidence="2" type="ORF">VP01_11591g1</name>
</gene>